<evidence type="ECO:0000313" key="2">
    <source>
        <dbReference type="EMBL" id="KKP59830.1"/>
    </source>
</evidence>
<keyword evidence="1" id="KW-0812">Transmembrane</keyword>
<dbReference type="AlphaFoldDB" id="A0A0G0D947"/>
<organism evidence="2 3">
    <name type="scientific">Candidatus Gottesmanbacteria bacterium GW2011_GWA1_34_13</name>
    <dbReference type="NCBI Taxonomy" id="1618434"/>
    <lineage>
        <taxon>Bacteria</taxon>
        <taxon>Candidatus Gottesmaniibacteriota</taxon>
    </lineage>
</organism>
<feature type="transmembrane region" description="Helical" evidence="1">
    <location>
        <begin position="310"/>
        <end position="331"/>
    </location>
</feature>
<evidence type="ECO:0000256" key="1">
    <source>
        <dbReference type="SAM" id="Phobius"/>
    </source>
</evidence>
<accession>A0A0G0D947</accession>
<dbReference type="Proteomes" id="UP000034176">
    <property type="component" value="Unassembled WGS sequence"/>
</dbReference>
<comment type="caution">
    <text evidence="2">The sequence shown here is derived from an EMBL/GenBank/DDBJ whole genome shotgun (WGS) entry which is preliminary data.</text>
</comment>
<feature type="transmembrane region" description="Helical" evidence="1">
    <location>
        <begin position="205"/>
        <end position="225"/>
    </location>
</feature>
<evidence type="ECO:0008006" key="4">
    <source>
        <dbReference type="Google" id="ProtNLM"/>
    </source>
</evidence>
<feature type="transmembrane region" description="Helical" evidence="1">
    <location>
        <begin position="170"/>
        <end position="199"/>
    </location>
</feature>
<feature type="transmembrane region" description="Helical" evidence="1">
    <location>
        <begin position="146"/>
        <end position="163"/>
    </location>
</feature>
<gene>
    <name evidence="2" type="ORF">UR52_C0002G0058</name>
</gene>
<reference evidence="2 3" key="1">
    <citation type="journal article" date="2015" name="Nature">
        <title>rRNA introns, odd ribosomes, and small enigmatic genomes across a large radiation of phyla.</title>
        <authorList>
            <person name="Brown C.T."/>
            <person name="Hug L.A."/>
            <person name="Thomas B.C."/>
            <person name="Sharon I."/>
            <person name="Castelle C.J."/>
            <person name="Singh A."/>
            <person name="Wilkins M.J."/>
            <person name="Williams K.H."/>
            <person name="Banfield J.F."/>
        </authorList>
    </citation>
    <scope>NUCLEOTIDE SEQUENCE [LARGE SCALE GENOMIC DNA]</scope>
</reference>
<feature type="transmembrane region" description="Helical" evidence="1">
    <location>
        <begin position="275"/>
        <end position="298"/>
    </location>
</feature>
<feature type="transmembrane region" description="Helical" evidence="1">
    <location>
        <begin position="352"/>
        <end position="373"/>
    </location>
</feature>
<sequence length="478" mass="54979">MLKAILPLLHKKIFILLLLIVFFYAVIFSILSITRHEHFSSHGWDLALYEQIIWKYSQGEVIVSTISKKLDFGDRFRPTMLLAVPFYKLWSDTKLLLILQAVFIAISAIPIFLLAVQKTKNRFRSLIIAVSSMFFVGSQSLIMNDFHELAFLPVFIALMFLFLDRKQWVLYFLMVVFALGVREYVGFIIGVIGISLLFMKIPKKVAITTSILSFIWSIFAILVLIPQFGDSGYKGFLGNGQGFGTELLYLITNPKFLLFHALQPNVKIHTMVMSFASFGFLPLLYPPLLLPVIVHFLMRFLDLSRPYRWTYYYQYSADLAILLAIASIYANTTFEKLLSKIKLAWIRIPTSYLLLISFIFTQIITATPIKLFIHKEFFQPQTYMSNNNGMLKLIPPEASVAAQNSLAAHLGKRDQISILPYVNNAEYIAVDLHPNQDQFNFNGLTYESMKEILIKQQKNAYVEIYHQGDSYLLKKTSK</sequence>
<name>A0A0G0D947_9BACT</name>
<dbReference type="InterPro" id="IPR018650">
    <property type="entry name" value="STSV1_Orf64"/>
</dbReference>
<feature type="transmembrane region" description="Helical" evidence="1">
    <location>
        <begin position="95"/>
        <end position="116"/>
    </location>
</feature>
<keyword evidence="1" id="KW-0472">Membrane</keyword>
<dbReference type="EMBL" id="LBPN01000002">
    <property type="protein sequence ID" value="KKP59830.1"/>
    <property type="molecule type" value="Genomic_DNA"/>
</dbReference>
<keyword evidence="1" id="KW-1133">Transmembrane helix</keyword>
<proteinExistence type="predicted"/>
<dbReference type="Pfam" id="PF09852">
    <property type="entry name" value="DUF2079"/>
    <property type="match status" value="1"/>
</dbReference>
<dbReference type="STRING" id="1618434.UR52_C0002G0058"/>
<feature type="transmembrane region" description="Helical" evidence="1">
    <location>
        <begin position="12"/>
        <end position="33"/>
    </location>
</feature>
<feature type="transmembrane region" description="Helical" evidence="1">
    <location>
        <begin position="123"/>
        <end position="140"/>
    </location>
</feature>
<evidence type="ECO:0000313" key="3">
    <source>
        <dbReference type="Proteomes" id="UP000034176"/>
    </source>
</evidence>
<protein>
    <recommendedName>
        <fullName evidence="4">DUF2079 domain-containing protein</fullName>
    </recommendedName>
</protein>